<evidence type="ECO:0000313" key="2">
    <source>
        <dbReference type="Proteomes" id="UP000024635"/>
    </source>
</evidence>
<comment type="caution">
    <text evidence="1">The sequence shown here is derived from an EMBL/GenBank/DDBJ whole genome shotgun (WGS) entry which is preliminary data.</text>
</comment>
<keyword evidence="2" id="KW-1185">Reference proteome</keyword>
<name>A0A016WKB1_9BILA</name>
<dbReference type="Proteomes" id="UP000024635">
    <property type="component" value="Unassembled WGS sequence"/>
</dbReference>
<organism evidence="1 2">
    <name type="scientific">Ancylostoma ceylanicum</name>
    <dbReference type="NCBI Taxonomy" id="53326"/>
    <lineage>
        <taxon>Eukaryota</taxon>
        <taxon>Metazoa</taxon>
        <taxon>Ecdysozoa</taxon>
        <taxon>Nematoda</taxon>
        <taxon>Chromadorea</taxon>
        <taxon>Rhabditida</taxon>
        <taxon>Rhabditina</taxon>
        <taxon>Rhabditomorpha</taxon>
        <taxon>Strongyloidea</taxon>
        <taxon>Ancylostomatidae</taxon>
        <taxon>Ancylostomatinae</taxon>
        <taxon>Ancylostoma</taxon>
    </lineage>
</organism>
<sequence length="82" mass="9689">MLLVHDNVLLSRFFLDIEASSLRSDDQMDDLMREALNQCKRTGKPSINSVRFIVEMATFVTTMQRKFFLQQQTRRTYTEPEV</sequence>
<reference evidence="2" key="1">
    <citation type="journal article" date="2015" name="Nat. Genet.">
        <title>The genome and transcriptome of the zoonotic hookworm Ancylostoma ceylanicum identify infection-specific gene families.</title>
        <authorList>
            <person name="Schwarz E.M."/>
            <person name="Hu Y."/>
            <person name="Antoshechkin I."/>
            <person name="Miller M.M."/>
            <person name="Sternberg P.W."/>
            <person name="Aroian R.V."/>
        </authorList>
    </citation>
    <scope>NUCLEOTIDE SEQUENCE</scope>
    <source>
        <strain evidence="2">HY135</strain>
    </source>
</reference>
<evidence type="ECO:0000313" key="1">
    <source>
        <dbReference type="EMBL" id="EYC39468.1"/>
    </source>
</evidence>
<accession>A0A016WKB1</accession>
<dbReference type="AlphaFoldDB" id="A0A016WKB1"/>
<dbReference type="EMBL" id="JARK01000255">
    <property type="protein sequence ID" value="EYC39468.1"/>
    <property type="molecule type" value="Genomic_DNA"/>
</dbReference>
<protein>
    <submittedName>
        <fullName evidence="1">Uncharacterized protein</fullName>
    </submittedName>
</protein>
<gene>
    <name evidence="1" type="primary">Acey_s0655.g1198</name>
    <name evidence="1" type="ORF">Y032_0655g1198</name>
</gene>
<proteinExistence type="predicted"/>